<dbReference type="CDD" id="cd00609">
    <property type="entry name" value="AAT_like"/>
    <property type="match status" value="1"/>
</dbReference>
<dbReference type="Gene3D" id="3.40.640.10">
    <property type="entry name" value="Type I PLP-dependent aspartate aminotransferase-like (Major domain)"/>
    <property type="match status" value="1"/>
</dbReference>
<dbReference type="PANTHER" id="PTHR43525">
    <property type="entry name" value="PROTEIN MALY"/>
    <property type="match status" value="1"/>
</dbReference>
<dbReference type="EMBL" id="DSDK01000508">
    <property type="protein sequence ID" value="HDR51816.1"/>
    <property type="molecule type" value="Genomic_DNA"/>
</dbReference>
<dbReference type="InterPro" id="IPR015421">
    <property type="entry name" value="PyrdxlP-dep_Trfase_major"/>
</dbReference>
<dbReference type="InterPro" id="IPR015424">
    <property type="entry name" value="PyrdxlP-dep_Trfase"/>
</dbReference>
<dbReference type="InterPro" id="IPR015422">
    <property type="entry name" value="PyrdxlP-dep_Trfase_small"/>
</dbReference>
<protein>
    <recommendedName>
        <fullName evidence="2">cysteine-S-conjugate beta-lyase</fullName>
        <ecNumber evidence="2">4.4.1.13</ecNumber>
    </recommendedName>
</protein>
<keyword evidence="4 7" id="KW-0456">Lyase</keyword>
<evidence type="ECO:0000256" key="1">
    <source>
        <dbReference type="ARBA" id="ARBA00001933"/>
    </source>
</evidence>
<dbReference type="PANTHER" id="PTHR43525:SF1">
    <property type="entry name" value="PROTEIN MALY"/>
    <property type="match status" value="1"/>
</dbReference>
<dbReference type="InterPro" id="IPR027619">
    <property type="entry name" value="C-S_lyase_PatB-like"/>
</dbReference>
<dbReference type="AlphaFoldDB" id="A0A831PRC1"/>
<evidence type="ECO:0000256" key="5">
    <source>
        <dbReference type="ARBA" id="ARBA00037974"/>
    </source>
</evidence>
<dbReference type="Gene3D" id="3.90.1150.10">
    <property type="entry name" value="Aspartate Aminotransferase, domain 1"/>
    <property type="match status" value="1"/>
</dbReference>
<comment type="caution">
    <text evidence="7">The sequence shown here is derived from an EMBL/GenBank/DDBJ whole genome shotgun (WGS) entry which is preliminary data.</text>
</comment>
<dbReference type="InterPro" id="IPR051798">
    <property type="entry name" value="Class-II_PLP-Dep_Aminotrans"/>
</dbReference>
<gene>
    <name evidence="7" type="ORF">ENN90_09420</name>
</gene>
<dbReference type="Proteomes" id="UP000886047">
    <property type="component" value="Unassembled WGS sequence"/>
</dbReference>
<evidence type="ECO:0000256" key="2">
    <source>
        <dbReference type="ARBA" id="ARBA00012224"/>
    </source>
</evidence>
<comment type="similarity">
    <text evidence="5">Belongs to the class-II pyridoxal-phosphate-dependent aminotransferase family. MalY/PatB cystathionine beta-lyase subfamily.</text>
</comment>
<name>A0A831PRC1_9BACT</name>
<keyword evidence="3" id="KW-0663">Pyridoxal phosphate</keyword>
<reference evidence="7" key="1">
    <citation type="journal article" date="2020" name="mSystems">
        <title>Genome- and Community-Level Interaction Insights into Carbon Utilization and Element Cycling Functions of Hydrothermarchaeota in Hydrothermal Sediment.</title>
        <authorList>
            <person name="Zhou Z."/>
            <person name="Liu Y."/>
            <person name="Xu W."/>
            <person name="Pan J."/>
            <person name="Luo Z.H."/>
            <person name="Li M."/>
        </authorList>
    </citation>
    <scope>NUCLEOTIDE SEQUENCE [LARGE SCALE GENOMIC DNA]</scope>
    <source>
        <strain evidence="7">SpSt-1217</strain>
    </source>
</reference>
<dbReference type="InterPro" id="IPR004839">
    <property type="entry name" value="Aminotransferase_I/II_large"/>
</dbReference>
<dbReference type="EC" id="4.4.1.13" evidence="2"/>
<evidence type="ECO:0000256" key="4">
    <source>
        <dbReference type="ARBA" id="ARBA00023239"/>
    </source>
</evidence>
<comment type="cofactor">
    <cofactor evidence="1">
        <name>pyridoxal 5'-phosphate</name>
        <dbReference type="ChEBI" id="CHEBI:597326"/>
    </cofactor>
</comment>
<proteinExistence type="inferred from homology"/>
<dbReference type="SUPFAM" id="SSF53383">
    <property type="entry name" value="PLP-dependent transferases"/>
    <property type="match status" value="1"/>
</dbReference>
<sequence>MKKKYNFDEIIPREGTNCMKYDARDWIFKTSDVLPLWVADTDFRTPDFIVDAIKKRVEHEIFGYTFKPDSYYEAIAGWMHRQHNWRIKREWISFSPGVVAGITVAIETFSKPGDEVIVQPPVYFPFFECVKGTKRKLVENPLQLKNGRYTFDFEDLKSKITKKTKLLLLCNPQNPGGMVWAKKELEELSNLCAEKGVLVVSDEIHSDLVFKGHVHIPFASLSEEAAKNCVVCMAPSKTFNVAGLASSLVIIPDKTKHARYERVLNVGHLGMGNIFGSVALEAAYAHGDEWLRQLLDYLWENYLFLEKFIGENLPKVKVMKPDATYLIWIDFREYGLNDEELMKFSVEKAKVGLNNGKRFGTGGDGWMRLNIGCPRSVLEEGLKRLKEAFG</sequence>
<organism evidence="7">
    <name type="scientific">Mariniphaga anaerophila</name>
    <dbReference type="NCBI Taxonomy" id="1484053"/>
    <lineage>
        <taxon>Bacteria</taxon>
        <taxon>Pseudomonadati</taxon>
        <taxon>Bacteroidota</taxon>
        <taxon>Bacteroidia</taxon>
        <taxon>Marinilabiliales</taxon>
        <taxon>Prolixibacteraceae</taxon>
        <taxon>Mariniphaga</taxon>
    </lineage>
</organism>
<feature type="domain" description="Aminotransferase class I/classII large" evidence="6">
    <location>
        <begin position="38"/>
        <end position="385"/>
    </location>
</feature>
<accession>A0A831PRC1</accession>
<dbReference type="NCBIfam" id="TIGR04350">
    <property type="entry name" value="C_S_lyase_PatB"/>
    <property type="match status" value="1"/>
</dbReference>
<evidence type="ECO:0000256" key="3">
    <source>
        <dbReference type="ARBA" id="ARBA00022898"/>
    </source>
</evidence>
<evidence type="ECO:0000313" key="7">
    <source>
        <dbReference type="EMBL" id="HDR51816.1"/>
    </source>
</evidence>
<evidence type="ECO:0000259" key="6">
    <source>
        <dbReference type="Pfam" id="PF00155"/>
    </source>
</evidence>
<dbReference type="GO" id="GO:0030170">
    <property type="term" value="F:pyridoxal phosphate binding"/>
    <property type="evidence" value="ECO:0007669"/>
    <property type="project" value="InterPro"/>
</dbReference>
<dbReference type="Pfam" id="PF00155">
    <property type="entry name" value="Aminotran_1_2"/>
    <property type="match status" value="1"/>
</dbReference>
<dbReference type="GO" id="GO:0047804">
    <property type="term" value="F:cysteine-S-conjugate beta-lyase activity"/>
    <property type="evidence" value="ECO:0007669"/>
    <property type="project" value="UniProtKB-EC"/>
</dbReference>